<dbReference type="SUPFAM" id="SSF52540">
    <property type="entry name" value="P-loop containing nucleoside triphosphate hydrolases"/>
    <property type="match status" value="1"/>
</dbReference>
<dbReference type="Gene3D" id="3.40.50.300">
    <property type="entry name" value="P-loop containing nucleotide triphosphate hydrolases"/>
    <property type="match status" value="1"/>
</dbReference>
<dbReference type="Proteomes" id="UP000818624">
    <property type="component" value="Chromosome 1"/>
</dbReference>
<dbReference type="Pfam" id="PF13671">
    <property type="entry name" value="AAA_33"/>
    <property type="match status" value="1"/>
</dbReference>
<dbReference type="InterPro" id="IPR027417">
    <property type="entry name" value="P-loop_NTPase"/>
</dbReference>
<dbReference type="EMBL" id="CP046234">
    <property type="protein sequence ID" value="WFD46934.1"/>
    <property type="molecule type" value="Genomic_DNA"/>
</dbReference>
<reference evidence="1 2" key="1">
    <citation type="journal article" date="2020" name="Elife">
        <title>Loss of centromere function drives karyotype evolution in closely related Malassezia species.</title>
        <authorList>
            <person name="Sankaranarayanan S.R."/>
            <person name="Ianiri G."/>
            <person name="Coelho M.A."/>
            <person name="Reza M.H."/>
            <person name="Thimmappa B.C."/>
            <person name="Ganguly P."/>
            <person name="Vadnala R.N."/>
            <person name="Sun S."/>
            <person name="Siddharthan R."/>
            <person name="Tellgren-Roth C."/>
            <person name="Dawson T.L."/>
            <person name="Heitman J."/>
            <person name="Sanyal K."/>
        </authorList>
    </citation>
    <scope>NUCLEOTIDE SEQUENCE [LARGE SCALE GENOMIC DNA]</scope>
    <source>
        <strain evidence="1">CBS14141</strain>
    </source>
</reference>
<keyword evidence="2" id="KW-1185">Reference proteome</keyword>
<protein>
    <submittedName>
        <fullName evidence="1">Uncharacterized protein</fullName>
    </submittedName>
</protein>
<evidence type="ECO:0000313" key="2">
    <source>
        <dbReference type="Proteomes" id="UP000818624"/>
    </source>
</evidence>
<accession>A0ABY8EN40</accession>
<dbReference type="PANTHER" id="PTHR12083">
    <property type="entry name" value="BIFUNCTIONAL POLYNUCLEOTIDE PHOSPHATASE/KINASE"/>
    <property type="match status" value="1"/>
</dbReference>
<name>A0ABY8EN40_MALFU</name>
<gene>
    <name evidence="1" type="ORF">GLX27_001578</name>
</gene>
<sequence length="115" mass="12857">MLQLVVLCGVVGSGKSTRTCAAHPVAHAIEDADPEHWVRCNQDELRRRAAVHARARQALEDGKHVVIDRTNIDYRQRAEWLRLAAEFRAAHPDGPAVHTCVVVLDTPIEVRRRPG</sequence>
<dbReference type="PANTHER" id="PTHR12083:SF9">
    <property type="entry name" value="BIFUNCTIONAL POLYNUCLEOTIDE PHOSPHATASE_KINASE"/>
    <property type="match status" value="1"/>
</dbReference>
<proteinExistence type="predicted"/>
<evidence type="ECO:0000313" key="1">
    <source>
        <dbReference type="EMBL" id="WFD46934.1"/>
    </source>
</evidence>
<organism evidence="1 2">
    <name type="scientific">Malassezia furfur</name>
    <name type="common">Pityriasis versicolor infection agent</name>
    <name type="synonym">Pityrosporum furfur</name>
    <dbReference type="NCBI Taxonomy" id="55194"/>
    <lineage>
        <taxon>Eukaryota</taxon>
        <taxon>Fungi</taxon>
        <taxon>Dikarya</taxon>
        <taxon>Basidiomycota</taxon>
        <taxon>Ustilaginomycotina</taxon>
        <taxon>Malasseziomycetes</taxon>
        <taxon>Malasseziales</taxon>
        <taxon>Malasseziaceae</taxon>
        <taxon>Malassezia</taxon>
    </lineage>
</organism>